<comment type="subcellular location">
    <subcellularLocation>
        <location evidence="1">Cell membrane</location>
        <topology evidence="1">Lipid-anchor</topology>
        <topology evidence="1">GPI-anchor</topology>
    </subcellularLocation>
</comment>
<keyword evidence="7" id="KW-0325">Glycoprotein</keyword>
<evidence type="ECO:0000256" key="10">
    <source>
        <dbReference type="SAM" id="MobiDB-lite"/>
    </source>
</evidence>
<dbReference type="AlphaFoldDB" id="A0A8X7YT46"/>
<dbReference type="InterPro" id="IPR003245">
    <property type="entry name" value="Phytocyanin_dom"/>
</dbReference>
<comment type="similarity">
    <text evidence="9">Belongs to the early nodulin-like (ENODL) family.</text>
</comment>
<dbReference type="InterPro" id="IPR041846">
    <property type="entry name" value="ENL_dom"/>
</dbReference>
<feature type="signal peptide" evidence="11">
    <location>
        <begin position="1"/>
        <end position="28"/>
    </location>
</feature>
<feature type="region of interest" description="Disordered" evidence="10">
    <location>
        <begin position="138"/>
        <end position="182"/>
    </location>
</feature>
<keyword evidence="2" id="KW-1003">Cell membrane</keyword>
<gene>
    <name evidence="13" type="ORF">POTOM_040012</name>
</gene>
<comment type="caution">
    <text evidence="13">The sequence shown here is derived from an EMBL/GenBank/DDBJ whole genome shotgun (WGS) entry which is preliminary data.</text>
</comment>
<keyword evidence="14" id="KW-1185">Reference proteome</keyword>
<evidence type="ECO:0000259" key="12">
    <source>
        <dbReference type="PROSITE" id="PS51485"/>
    </source>
</evidence>
<evidence type="ECO:0000256" key="2">
    <source>
        <dbReference type="ARBA" id="ARBA00022475"/>
    </source>
</evidence>
<evidence type="ECO:0000256" key="7">
    <source>
        <dbReference type="ARBA" id="ARBA00023180"/>
    </source>
</evidence>
<evidence type="ECO:0000256" key="4">
    <source>
        <dbReference type="ARBA" id="ARBA00022729"/>
    </source>
</evidence>
<feature type="chain" id="PRO_5036454337" description="Phytocyanin domain-containing protein" evidence="11">
    <location>
        <begin position="29"/>
        <end position="299"/>
    </location>
</feature>
<dbReference type="GO" id="GO:0098552">
    <property type="term" value="C:side of membrane"/>
    <property type="evidence" value="ECO:0007669"/>
    <property type="project" value="UniProtKB-KW"/>
</dbReference>
<dbReference type="Pfam" id="PF02298">
    <property type="entry name" value="Cu_bind_like"/>
    <property type="match status" value="1"/>
</dbReference>
<dbReference type="InterPro" id="IPR039391">
    <property type="entry name" value="Phytocyanin-like"/>
</dbReference>
<dbReference type="PANTHER" id="PTHR33021">
    <property type="entry name" value="BLUE COPPER PROTEIN"/>
    <property type="match status" value="1"/>
</dbReference>
<protein>
    <recommendedName>
        <fullName evidence="12">Phytocyanin domain-containing protein</fullName>
    </recommendedName>
</protein>
<name>A0A8X7YT46_POPTO</name>
<evidence type="ECO:0000256" key="6">
    <source>
        <dbReference type="ARBA" id="ARBA00023157"/>
    </source>
</evidence>
<evidence type="ECO:0000256" key="11">
    <source>
        <dbReference type="SAM" id="SignalP"/>
    </source>
</evidence>
<dbReference type="Proteomes" id="UP000886885">
    <property type="component" value="Chromosome 11A"/>
</dbReference>
<dbReference type="GO" id="GO:0005886">
    <property type="term" value="C:plasma membrane"/>
    <property type="evidence" value="ECO:0007669"/>
    <property type="project" value="UniProtKB-SubCell"/>
</dbReference>
<dbReference type="GO" id="GO:0009055">
    <property type="term" value="F:electron transfer activity"/>
    <property type="evidence" value="ECO:0007669"/>
    <property type="project" value="InterPro"/>
</dbReference>
<evidence type="ECO:0000256" key="9">
    <source>
        <dbReference type="ARBA" id="ARBA00035011"/>
    </source>
</evidence>
<keyword evidence="6" id="KW-1015">Disulfide bond</keyword>
<keyword evidence="8" id="KW-0449">Lipoprotein</keyword>
<dbReference type="PROSITE" id="PS51485">
    <property type="entry name" value="PHYTOCYANIN"/>
    <property type="match status" value="1"/>
</dbReference>
<feature type="domain" description="Phytocyanin" evidence="12">
    <location>
        <begin position="29"/>
        <end position="134"/>
    </location>
</feature>
<dbReference type="FunFam" id="2.60.40.420:FF:000010">
    <property type="entry name" value="Early nodulin-like protein 1"/>
    <property type="match status" value="1"/>
</dbReference>
<reference evidence="13" key="1">
    <citation type="journal article" date="2020" name="bioRxiv">
        <title>Hybrid origin of Populus tomentosa Carr. identified through genome sequencing and phylogenomic analysis.</title>
        <authorList>
            <person name="An X."/>
            <person name="Gao K."/>
            <person name="Chen Z."/>
            <person name="Li J."/>
            <person name="Yang X."/>
            <person name="Yang X."/>
            <person name="Zhou J."/>
            <person name="Guo T."/>
            <person name="Zhao T."/>
            <person name="Huang S."/>
            <person name="Miao D."/>
            <person name="Khan W.U."/>
            <person name="Rao P."/>
            <person name="Ye M."/>
            <person name="Lei B."/>
            <person name="Liao W."/>
            <person name="Wang J."/>
            <person name="Ji L."/>
            <person name="Li Y."/>
            <person name="Guo B."/>
            <person name="Mustafa N.S."/>
            <person name="Li S."/>
            <person name="Yun Q."/>
            <person name="Keller S.R."/>
            <person name="Mao J."/>
            <person name="Zhang R."/>
            <person name="Strauss S.H."/>
        </authorList>
    </citation>
    <scope>NUCLEOTIDE SEQUENCE</scope>
    <source>
        <strain evidence="13">GM15</strain>
        <tissue evidence="13">Leaf</tissue>
    </source>
</reference>
<sequence>MAYTTCKGNFFHILGLLCFLLLIQKNNAYPFPVGGPKGWTVPDNTSSTSYFNDWAERHRFQRGDSILFVYDPSQDSVVQVTEEGYKNCTAENPLATFKDGHTVFKFNQSGAHYFISGNRDHCQKNEKLVVVVLADRSTNATASPPSPGSSDMVPAPTPSSEESPPAGTVDINPTPPPTGTPPNSASSMFVYWYSDIRLSWMVNKLAIYGVLIASCISTSKSRATANSKRNITVLTLEKESFPLQQSHTIPLLFLDTARRRKGGRRALKRCSFKGARKRNAQAVKHSRLELHRAMENFLC</sequence>
<evidence type="ECO:0000256" key="3">
    <source>
        <dbReference type="ARBA" id="ARBA00022622"/>
    </source>
</evidence>
<dbReference type="CDD" id="cd11019">
    <property type="entry name" value="OsENODL1_like"/>
    <property type="match status" value="1"/>
</dbReference>
<accession>A0A8X7YT46</accession>
<evidence type="ECO:0000313" key="13">
    <source>
        <dbReference type="EMBL" id="KAG6756581.1"/>
    </source>
</evidence>
<evidence type="ECO:0000256" key="1">
    <source>
        <dbReference type="ARBA" id="ARBA00004609"/>
    </source>
</evidence>
<keyword evidence="3" id="KW-0336">GPI-anchor</keyword>
<dbReference type="PANTHER" id="PTHR33021:SF253">
    <property type="entry name" value="EARLY NODULIN-LIKE PROTEIN 9"/>
    <property type="match status" value="1"/>
</dbReference>
<keyword evidence="4 11" id="KW-0732">Signal</keyword>
<dbReference type="OrthoDB" id="72053at2759"/>
<evidence type="ECO:0000313" key="14">
    <source>
        <dbReference type="Proteomes" id="UP000886885"/>
    </source>
</evidence>
<dbReference type="EMBL" id="JAAWWB010000021">
    <property type="protein sequence ID" value="KAG6756581.1"/>
    <property type="molecule type" value="Genomic_DNA"/>
</dbReference>
<proteinExistence type="inferred from homology"/>
<keyword evidence="5" id="KW-0472">Membrane</keyword>
<evidence type="ECO:0000256" key="5">
    <source>
        <dbReference type="ARBA" id="ARBA00023136"/>
    </source>
</evidence>
<organism evidence="13 14">
    <name type="scientific">Populus tomentosa</name>
    <name type="common">Chinese white poplar</name>
    <dbReference type="NCBI Taxonomy" id="118781"/>
    <lineage>
        <taxon>Eukaryota</taxon>
        <taxon>Viridiplantae</taxon>
        <taxon>Streptophyta</taxon>
        <taxon>Embryophyta</taxon>
        <taxon>Tracheophyta</taxon>
        <taxon>Spermatophyta</taxon>
        <taxon>Magnoliopsida</taxon>
        <taxon>eudicotyledons</taxon>
        <taxon>Gunneridae</taxon>
        <taxon>Pentapetalae</taxon>
        <taxon>rosids</taxon>
        <taxon>fabids</taxon>
        <taxon>Malpighiales</taxon>
        <taxon>Salicaceae</taxon>
        <taxon>Saliceae</taxon>
        <taxon>Populus</taxon>
    </lineage>
</organism>
<evidence type="ECO:0000256" key="8">
    <source>
        <dbReference type="ARBA" id="ARBA00023288"/>
    </source>
</evidence>